<reference evidence="2" key="1">
    <citation type="journal article" date="2019" name="Int. J. Syst. Evol. Microbiol.">
        <title>The Global Catalogue of Microorganisms (GCM) 10K type strain sequencing project: providing services to taxonomists for standard genome sequencing and annotation.</title>
        <authorList>
            <consortium name="The Broad Institute Genomics Platform"/>
            <consortium name="The Broad Institute Genome Sequencing Center for Infectious Disease"/>
            <person name="Wu L."/>
            <person name="Ma J."/>
        </authorList>
    </citation>
    <scope>NUCLEOTIDE SEQUENCE [LARGE SCALE GENOMIC DNA]</scope>
    <source>
        <strain evidence="2">CCUG 37865</strain>
    </source>
</reference>
<organism evidence="1 2">
    <name type="scientific">Gracilibacillus xinjiangensis</name>
    <dbReference type="NCBI Taxonomy" id="1193282"/>
    <lineage>
        <taxon>Bacteria</taxon>
        <taxon>Bacillati</taxon>
        <taxon>Bacillota</taxon>
        <taxon>Bacilli</taxon>
        <taxon>Bacillales</taxon>
        <taxon>Bacillaceae</taxon>
        <taxon>Gracilibacillus</taxon>
    </lineage>
</organism>
<protein>
    <submittedName>
        <fullName evidence="1">Uncharacterized protein</fullName>
    </submittedName>
</protein>
<gene>
    <name evidence="1" type="ORF">ACFOY7_04750</name>
</gene>
<dbReference type="Proteomes" id="UP001595882">
    <property type="component" value="Unassembled WGS sequence"/>
</dbReference>
<name>A0ABV8WTH5_9BACI</name>
<evidence type="ECO:0000313" key="2">
    <source>
        <dbReference type="Proteomes" id="UP001595882"/>
    </source>
</evidence>
<sequence>MNHKQTISDNSAVTKLTMEDTHIIYSYLQQQYDVVCTQTKEAVQNNDYITLLQLIEERQRLEAIMDDFRTFHANTETTTGVEQQNDQHTTATFQADKDEEAKLIDRMTVNLETVNQSMHQFMIKTIDKSTETFTKGNQLGHKTTKKLLHKTANGFSKIADIINQKL</sequence>
<dbReference type="RefSeq" id="WP_390249912.1">
    <property type="nucleotide sequence ID" value="NZ_JBHSDT010000004.1"/>
</dbReference>
<proteinExistence type="predicted"/>
<dbReference type="EMBL" id="JBHSDT010000004">
    <property type="protein sequence ID" value="MFC4402373.1"/>
    <property type="molecule type" value="Genomic_DNA"/>
</dbReference>
<keyword evidence="2" id="KW-1185">Reference proteome</keyword>
<evidence type="ECO:0000313" key="1">
    <source>
        <dbReference type="EMBL" id="MFC4402373.1"/>
    </source>
</evidence>
<comment type="caution">
    <text evidence="1">The sequence shown here is derived from an EMBL/GenBank/DDBJ whole genome shotgun (WGS) entry which is preliminary data.</text>
</comment>
<accession>A0ABV8WTH5</accession>